<dbReference type="EMBL" id="QJKK01000015">
    <property type="protein sequence ID" value="RAL21380.1"/>
    <property type="molecule type" value="Genomic_DNA"/>
</dbReference>
<dbReference type="PANTHER" id="PTHR46825">
    <property type="entry name" value="D-ALANYL-D-ALANINE-CARBOXYPEPTIDASE/ENDOPEPTIDASE AMPH"/>
    <property type="match status" value="1"/>
</dbReference>
<evidence type="ECO:0000256" key="1">
    <source>
        <dbReference type="SAM" id="SignalP"/>
    </source>
</evidence>
<feature type="domain" description="SLH" evidence="2">
    <location>
        <begin position="541"/>
        <end position="604"/>
    </location>
</feature>
<keyword evidence="4" id="KW-1185">Reference proteome</keyword>
<evidence type="ECO:0000313" key="4">
    <source>
        <dbReference type="Proteomes" id="UP000251213"/>
    </source>
</evidence>
<dbReference type="PROSITE" id="PS51272">
    <property type="entry name" value="SLH"/>
    <property type="match status" value="2"/>
</dbReference>
<protein>
    <recommendedName>
        <fullName evidence="2">SLH domain-containing protein</fullName>
    </recommendedName>
</protein>
<dbReference type="Proteomes" id="UP000251213">
    <property type="component" value="Unassembled WGS sequence"/>
</dbReference>
<dbReference type="SUPFAM" id="SSF56601">
    <property type="entry name" value="beta-lactamase/transpeptidase-like"/>
    <property type="match status" value="1"/>
</dbReference>
<gene>
    <name evidence="3" type="ORF">DL897_16710</name>
</gene>
<dbReference type="Pfam" id="PF00395">
    <property type="entry name" value="SLH"/>
    <property type="match status" value="1"/>
</dbReference>
<dbReference type="AlphaFoldDB" id="A0A364K111"/>
<sequence length="674" mass="77188">MKRKTTALMILTPLLFTCMLPSHAHAKSIQQEPPSDPKELNQWMDQFFQKEEIRKRKIPGTVVTVVKDGKILLEKGYGYADLQKKTPVDPKKTIFRIASVSKVFTATSVMQMVEQGKLKLNGNVNQYLGDIQVKNPYQKPMTIKHLLTHTTGFEKDALRPGDIVLDLTQYYPLKEAIKDTMPKVTRQPEESQMYDNYASNLQGYIVENVSGKPFQDYIKKHIFQPLKMKNSDFDLTPWIQKNLATGYSSNNKALPLYKLKPTIEPSGSMNTTGNDIAKYMIAMLNGGTYKNKQILKEDTVRNMLRYHVAIHPKYPDMGLGFENISPYDHHGQYVIGKSGDVPGFHSAMWLLPKHKLGIFVSYNKDEEIRNDLFKEFMDHYFPKKDEKPNYLNTPKHLLTRFEGEYPDLRTPFWITKITAIGNGELLVEDNLMGKKEKFKQVEPLLFINKDGHPLAFKEDRKYNITYLKNLNLGYSQKVNIPFYQDISKANPYAQNIRHLQLLHLYPSSTNFKPTKPLTRADIAMMVVRTLQLVNVKPSEISTNPFKDIDNHHWAKEEILAATQMGIMKGVSSDRFAPNQTVSREEAAMILIKALRFAKPNFPYQKANLKGETDPKAKAAIETVVALGLYGPEVTKYPDGSIDYHSKRIMTRQEAAALIANTANQKVFYMLMIDF</sequence>
<comment type="caution">
    <text evidence="3">The sequence shown here is derived from an EMBL/GenBank/DDBJ whole genome shotgun (WGS) entry which is preliminary data.</text>
</comment>
<reference evidence="3 4" key="1">
    <citation type="submission" date="2018-06" db="EMBL/GenBank/DDBJ databases">
        <title>Thermoflavimicrobium daqus sp. nov., a thermophilic microbe isolated from Moutai-flavour Daqu.</title>
        <authorList>
            <person name="Wang X."/>
            <person name="Zhou H."/>
        </authorList>
    </citation>
    <scope>NUCLEOTIDE SEQUENCE [LARGE SCALE GENOMIC DNA]</scope>
    <source>
        <strain evidence="3 4">FBKL4.011</strain>
    </source>
</reference>
<evidence type="ECO:0000259" key="2">
    <source>
        <dbReference type="PROSITE" id="PS51272"/>
    </source>
</evidence>
<dbReference type="Gene3D" id="3.40.710.10">
    <property type="entry name" value="DD-peptidase/beta-lactamase superfamily"/>
    <property type="match status" value="1"/>
</dbReference>
<dbReference type="InterPro" id="IPR012338">
    <property type="entry name" value="Beta-lactam/transpept-like"/>
</dbReference>
<dbReference type="OrthoDB" id="846150at2"/>
<dbReference type="Pfam" id="PF00144">
    <property type="entry name" value="Beta-lactamase"/>
    <property type="match status" value="1"/>
</dbReference>
<reference evidence="3 4" key="2">
    <citation type="submission" date="2018-06" db="EMBL/GenBank/DDBJ databases">
        <authorList>
            <person name="Zhirakovskaya E."/>
        </authorList>
    </citation>
    <scope>NUCLEOTIDE SEQUENCE [LARGE SCALE GENOMIC DNA]</scope>
    <source>
        <strain evidence="3 4">FBKL4.011</strain>
    </source>
</reference>
<keyword evidence="1" id="KW-0732">Signal</keyword>
<dbReference type="InterPro" id="IPR050491">
    <property type="entry name" value="AmpC-like"/>
</dbReference>
<organism evidence="3 4">
    <name type="scientific">Thermoflavimicrobium daqui</name>
    <dbReference type="NCBI Taxonomy" id="2137476"/>
    <lineage>
        <taxon>Bacteria</taxon>
        <taxon>Bacillati</taxon>
        <taxon>Bacillota</taxon>
        <taxon>Bacilli</taxon>
        <taxon>Bacillales</taxon>
        <taxon>Thermoactinomycetaceae</taxon>
        <taxon>Thermoflavimicrobium</taxon>
    </lineage>
</organism>
<feature type="chain" id="PRO_5016703239" description="SLH domain-containing protein" evidence="1">
    <location>
        <begin position="27"/>
        <end position="674"/>
    </location>
</feature>
<evidence type="ECO:0000313" key="3">
    <source>
        <dbReference type="EMBL" id="RAL21380.1"/>
    </source>
</evidence>
<proteinExistence type="predicted"/>
<dbReference type="RefSeq" id="WP_113660263.1">
    <property type="nucleotide sequence ID" value="NZ_KZ845677.1"/>
</dbReference>
<name>A0A364K111_9BACL</name>
<dbReference type="InterPro" id="IPR001466">
    <property type="entry name" value="Beta-lactam-related"/>
</dbReference>
<dbReference type="InterPro" id="IPR001119">
    <property type="entry name" value="SLH_dom"/>
</dbReference>
<feature type="domain" description="SLH" evidence="2">
    <location>
        <begin position="479"/>
        <end position="540"/>
    </location>
</feature>
<feature type="signal peptide" evidence="1">
    <location>
        <begin position="1"/>
        <end position="26"/>
    </location>
</feature>
<accession>A0A364K111</accession>
<dbReference type="PANTHER" id="PTHR46825:SF9">
    <property type="entry name" value="BETA-LACTAMASE-RELATED DOMAIN-CONTAINING PROTEIN"/>
    <property type="match status" value="1"/>
</dbReference>